<accession>A0AAV9G823</accession>
<feature type="region of interest" description="Disordered" evidence="1">
    <location>
        <begin position="479"/>
        <end position="558"/>
    </location>
</feature>
<dbReference type="AlphaFoldDB" id="A0AAV9G823"/>
<evidence type="ECO:0000313" key="2">
    <source>
        <dbReference type="EMBL" id="KAK4444180.1"/>
    </source>
</evidence>
<reference evidence="2" key="2">
    <citation type="submission" date="2023-05" db="EMBL/GenBank/DDBJ databases">
        <authorList>
            <consortium name="Lawrence Berkeley National Laboratory"/>
            <person name="Steindorff A."/>
            <person name="Hensen N."/>
            <person name="Bonometti L."/>
            <person name="Westerberg I."/>
            <person name="Brannstrom I.O."/>
            <person name="Guillou S."/>
            <person name="Cros-Aarteil S."/>
            <person name="Calhoun S."/>
            <person name="Haridas S."/>
            <person name="Kuo A."/>
            <person name="Mondo S."/>
            <person name="Pangilinan J."/>
            <person name="Riley R."/>
            <person name="Labutti K."/>
            <person name="Andreopoulos B."/>
            <person name="Lipzen A."/>
            <person name="Chen C."/>
            <person name="Yanf M."/>
            <person name="Daum C."/>
            <person name="Ng V."/>
            <person name="Clum A."/>
            <person name="Ohm R."/>
            <person name="Martin F."/>
            <person name="Silar P."/>
            <person name="Natvig D."/>
            <person name="Lalanne C."/>
            <person name="Gautier V."/>
            <person name="Ament-Velasquez S.L."/>
            <person name="Kruys A."/>
            <person name="Hutchinson M.I."/>
            <person name="Powell A.J."/>
            <person name="Barry K."/>
            <person name="Miller A.N."/>
            <person name="Grigoriev I.V."/>
            <person name="Debuchy R."/>
            <person name="Gladieux P."/>
            <person name="Thoren M.H."/>
            <person name="Johannesson H."/>
        </authorList>
    </citation>
    <scope>NUCLEOTIDE SEQUENCE</scope>
    <source>
        <strain evidence="2">PSN243</strain>
    </source>
</reference>
<keyword evidence="3" id="KW-1185">Reference proteome</keyword>
<evidence type="ECO:0000313" key="3">
    <source>
        <dbReference type="Proteomes" id="UP001321760"/>
    </source>
</evidence>
<sequence length="736" mass="81730">MRVMSRVPTLRKKFTNAELSCGREVLTARVPRSKRVWWCCGVAMEKFEKEIAPKIDETLRNVDLGYADIFVRLYMIGSRPNSSRPIIMVCCTDATVRANAETEIRKSGLLDGFPEYGTGQSALPLEQRIVSRPLVGKEPRVYVQTSKDEASLTPSVAIGRSLVFEGQSCRYHATGGAIITIGAEVYQLTVGHIGQSAGDTDNSAEPANEDLNECRFEGMSDDEESIGDLSADLVDTTSRGSRSPDNEGFWGYDSQSGIDDLSETSLSTTPKSGFPVATTQRGTGPSQRGRFAQNRSTSSPSTNKASPLKVMTSHVLEITSLADRSADGPNPSLDYALVPLGSVTSALARAKNEVRFREDDEKPLLVREVAEVKASETRILAVTGVGGPSTGVLIPGATYFRARGHRSFQKLYAVQLDSTRVFEGDCGSVVIGEAGELYGHIVRGCPGTTLAYMVPATEVFADITARRKTYATLSMPSQAPLTTATRPSDDVADWVKSSRSPSPSPEANIPRAHSGGHRVSFDTSLQRRVPPSLPRRDPRPSQDLHGHAMESPGFEERHRQEGIRASFDTLQRHNQVLKAQLQAKEKSLKDQQAWIDELELEMHGLKSGVHNQENESQREIKTQDLRKKNQLEAENDKLKSQVREVLKIAKEATDDRVRLLKDEVKDKDDQIAEWRRRYQDADRRLARMRENLNDHFEANRRLTEENERLRRLSGIPQQATSQSDSRDRLGDSQRRR</sequence>
<feature type="compositionally biased region" description="Polar residues" evidence="1">
    <location>
        <begin position="293"/>
        <end position="305"/>
    </location>
</feature>
<feature type="region of interest" description="Disordered" evidence="1">
    <location>
        <begin position="707"/>
        <end position="736"/>
    </location>
</feature>
<feature type="compositionally biased region" description="Polar residues" evidence="1">
    <location>
        <begin position="253"/>
        <end position="286"/>
    </location>
</feature>
<gene>
    <name evidence="2" type="ORF">QBC34DRAFT_415596</name>
</gene>
<evidence type="ECO:0000256" key="1">
    <source>
        <dbReference type="SAM" id="MobiDB-lite"/>
    </source>
</evidence>
<feature type="region of interest" description="Disordered" evidence="1">
    <location>
        <begin position="233"/>
        <end position="307"/>
    </location>
</feature>
<feature type="compositionally biased region" description="Basic and acidic residues" evidence="1">
    <location>
        <begin position="534"/>
        <end position="558"/>
    </location>
</feature>
<dbReference type="Proteomes" id="UP001321760">
    <property type="component" value="Unassembled WGS sequence"/>
</dbReference>
<dbReference type="EMBL" id="MU865980">
    <property type="protein sequence ID" value="KAK4444180.1"/>
    <property type="molecule type" value="Genomic_DNA"/>
</dbReference>
<proteinExistence type="predicted"/>
<reference evidence="2" key="1">
    <citation type="journal article" date="2023" name="Mol. Phylogenet. Evol.">
        <title>Genome-scale phylogeny and comparative genomics of the fungal order Sordariales.</title>
        <authorList>
            <person name="Hensen N."/>
            <person name="Bonometti L."/>
            <person name="Westerberg I."/>
            <person name="Brannstrom I.O."/>
            <person name="Guillou S."/>
            <person name="Cros-Aarteil S."/>
            <person name="Calhoun S."/>
            <person name="Haridas S."/>
            <person name="Kuo A."/>
            <person name="Mondo S."/>
            <person name="Pangilinan J."/>
            <person name="Riley R."/>
            <person name="LaButti K."/>
            <person name="Andreopoulos B."/>
            <person name="Lipzen A."/>
            <person name="Chen C."/>
            <person name="Yan M."/>
            <person name="Daum C."/>
            <person name="Ng V."/>
            <person name="Clum A."/>
            <person name="Steindorff A."/>
            <person name="Ohm R.A."/>
            <person name="Martin F."/>
            <person name="Silar P."/>
            <person name="Natvig D.O."/>
            <person name="Lalanne C."/>
            <person name="Gautier V."/>
            <person name="Ament-Velasquez S.L."/>
            <person name="Kruys A."/>
            <person name="Hutchinson M.I."/>
            <person name="Powell A.J."/>
            <person name="Barry K."/>
            <person name="Miller A.N."/>
            <person name="Grigoriev I.V."/>
            <person name="Debuchy R."/>
            <person name="Gladieux P."/>
            <person name="Hiltunen Thoren M."/>
            <person name="Johannesson H."/>
        </authorList>
    </citation>
    <scope>NUCLEOTIDE SEQUENCE</scope>
    <source>
        <strain evidence="2">PSN243</strain>
    </source>
</reference>
<organism evidence="2 3">
    <name type="scientific">Podospora aff. communis PSN243</name>
    <dbReference type="NCBI Taxonomy" id="3040156"/>
    <lineage>
        <taxon>Eukaryota</taxon>
        <taxon>Fungi</taxon>
        <taxon>Dikarya</taxon>
        <taxon>Ascomycota</taxon>
        <taxon>Pezizomycotina</taxon>
        <taxon>Sordariomycetes</taxon>
        <taxon>Sordariomycetidae</taxon>
        <taxon>Sordariales</taxon>
        <taxon>Podosporaceae</taxon>
        <taxon>Podospora</taxon>
    </lineage>
</organism>
<comment type="caution">
    <text evidence="2">The sequence shown here is derived from an EMBL/GenBank/DDBJ whole genome shotgun (WGS) entry which is preliminary data.</text>
</comment>
<feature type="compositionally biased region" description="Basic and acidic residues" evidence="1">
    <location>
        <begin position="724"/>
        <end position="736"/>
    </location>
</feature>
<name>A0AAV9G823_9PEZI</name>
<protein>
    <submittedName>
        <fullName evidence="2">Uncharacterized protein</fullName>
    </submittedName>
</protein>